<dbReference type="Gene3D" id="3.30.1150.10">
    <property type="match status" value="1"/>
</dbReference>
<dbReference type="InterPro" id="IPR051045">
    <property type="entry name" value="TonB-dependent_transducer"/>
</dbReference>
<evidence type="ECO:0000256" key="10">
    <source>
        <dbReference type="SAM" id="MobiDB-lite"/>
    </source>
</evidence>
<keyword evidence="6 11" id="KW-0812">Transmembrane</keyword>
<evidence type="ECO:0000256" key="9">
    <source>
        <dbReference type="ARBA" id="ARBA00023136"/>
    </source>
</evidence>
<evidence type="ECO:0000256" key="2">
    <source>
        <dbReference type="ARBA" id="ARBA00006555"/>
    </source>
</evidence>
<dbReference type="InterPro" id="IPR006260">
    <property type="entry name" value="TonB/TolA_C"/>
</dbReference>
<feature type="region of interest" description="Disordered" evidence="10">
    <location>
        <begin position="69"/>
        <end position="143"/>
    </location>
</feature>
<dbReference type="GO" id="GO:0098797">
    <property type="term" value="C:plasma membrane protein complex"/>
    <property type="evidence" value="ECO:0007669"/>
    <property type="project" value="TreeGrafter"/>
</dbReference>
<dbReference type="Proteomes" id="UP000295210">
    <property type="component" value="Unassembled WGS sequence"/>
</dbReference>
<evidence type="ECO:0000256" key="4">
    <source>
        <dbReference type="ARBA" id="ARBA00022475"/>
    </source>
</evidence>
<comment type="similarity">
    <text evidence="2">Belongs to the TonB family.</text>
</comment>
<dbReference type="PROSITE" id="PS52015">
    <property type="entry name" value="TONB_CTD"/>
    <property type="match status" value="1"/>
</dbReference>
<evidence type="ECO:0000256" key="3">
    <source>
        <dbReference type="ARBA" id="ARBA00022448"/>
    </source>
</evidence>
<gene>
    <name evidence="13" type="ORF">C7378_1383</name>
</gene>
<dbReference type="InterPro" id="IPR037682">
    <property type="entry name" value="TonB_C"/>
</dbReference>
<keyword evidence="4" id="KW-1003">Cell membrane</keyword>
<dbReference type="RefSeq" id="WP_131993809.1">
    <property type="nucleotide sequence ID" value="NZ_SMGK01000002.1"/>
</dbReference>
<evidence type="ECO:0000256" key="5">
    <source>
        <dbReference type="ARBA" id="ARBA00022519"/>
    </source>
</evidence>
<dbReference type="GO" id="GO:0031992">
    <property type="term" value="F:energy transducer activity"/>
    <property type="evidence" value="ECO:0007669"/>
    <property type="project" value="TreeGrafter"/>
</dbReference>
<evidence type="ECO:0000313" key="13">
    <source>
        <dbReference type="EMBL" id="TCK73769.1"/>
    </source>
</evidence>
<evidence type="ECO:0000256" key="11">
    <source>
        <dbReference type="SAM" id="Phobius"/>
    </source>
</evidence>
<dbReference type="OrthoDB" id="119084at2"/>
<dbReference type="Pfam" id="PF13103">
    <property type="entry name" value="TonB_2"/>
    <property type="match status" value="1"/>
</dbReference>
<keyword evidence="5" id="KW-0997">Cell inner membrane</keyword>
<feature type="transmembrane region" description="Helical" evidence="11">
    <location>
        <begin position="20"/>
        <end position="40"/>
    </location>
</feature>
<feature type="compositionally biased region" description="Pro residues" evidence="10">
    <location>
        <begin position="98"/>
        <end position="117"/>
    </location>
</feature>
<keyword evidence="14" id="KW-1185">Reference proteome</keyword>
<keyword evidence="9 11" id="KW-0472">Membrane</keyword>
<sequence>MAGREAAALELERRSFGASPVGSFLLHAGLIGSLVFYTWWMQRMHGTEWGNNQTIPGAISATLVSSAPTLPLPQEQTPTQNVLATETPSPAPADTEPKVPPLPEPKAIPIPVKQPPKPKQKEQKKVAQTPPKHPQVQPQQHHANYGEAPATQIPHSMSGNPSPSNPVNVTGGDFGSRFPWYVSQITRTVNDRWYRYEISPSTPFGRIAKVIFTIGRDGRPTNVRISQSSGSPTLDTSAVRAVQRVDTFGPLPPQYNGSNLSVEYTFSYDQPNR</sequence>
<dbReference type="PANTHER" id="PTHR33446:SF2">
    <property type="entry name" value="PROTEIN TONB"/>
    <property type="match status" value="1"/>
</dbReference>
<dbReference type="SUPFAM" id="SSF74653">
    <property type="entry name" value="TolA/TonB C-terminal domain"/>
    <property type="match status" value="1"/>
</dbReference>
<keyword evidence="7" id="KW-0653">Protein transport</keyword>
<feature type="compositionally biased region" description="Low complexity" evidence="10">
    <location>
        <begin position="126"/>
        <end position="142"/>
    </location>
</feature>
<keyword evidence="3" id="KW-0813">Transport</keyword>
<proteinExistence type="inferred from homology"/>
<dbReference type="GO" id="GO:0055085">
    <property type="term" value="P:transmembrane transport"/>
    <property type="evidence" value="ECO:0007669"/>
    <property type="project" value="InterPro"/>
</dbReference>
<evidence type="ECO:0000256" key="7">
    <source>
        <dbReference type="ARBA" id="ARBA00022927"/>
    </source>
</evidence>
<organism evidence="13 14">
    <name type="scientific">Acidipila rosea</name>
    <dbReference type="NCBI Taxonomy" id="768535"/>
    <lineage>
        <taxon>Bacteria</taxon>
        <taxon>Pseudomonadati</taxon>
        <taxon>Acidobacteriota</taxon>
        <taxon>Terriglobia</taxon>
        <taxon>Terriglobales</taxon>
        <taxon>Acidobacteriaceae</taxon>
        <taxon>Acidipila</taxon>
    </lineage>
</organism>
<evidence type="ECO:0000256" key="1">
    <source>
        <dbReference type="ARBA" id="ARBA00004383"/>
    </source>
</evidence>
<comment type="subcellular location">
    <subcellularLocation>
        <location evidence="1">Cell inner membrane</location>
        <topology evidence="1">Single-pass membrane protein</topology>
        <orientation evidence="1">Periplasmic side</orientation>
    </subcellularLocation>
</comment>
<evidence type="ECO:0000259" key="12">
    <source>
        <dbReference type="PROSITE" id="PS52015"/>
    </source>
</evidence>
<dbReference type="AlphaFoldDB" id="A0A4R1LBA6"/>
<evidence type="ECO:0000256" key="6">
    <source>
        <dbReference type="ARBA" id="ARBA00022692"/>
    </source>
</evidence>
<dbReference type="GO" id="GO:0015031">
    <property type="term" value="P:protein transport"/>
    <property type="evidence" value="ECO:0007669"/>
    <property type="project" value="UniProtKB-KW"/>
</dbReference>
<keyword evidence="8 11" id="KW-1133">Transmembrane helix</keyword>
<protein>
    <submittedName>
        <fullName evidence="13">Protein TonB</fullName>
    </submittedName>
</protein>
<comment type="caution">
    <text evidence="13">The sequence shown here is derived from an EMBL/GenBank/DDBJ whole genome shotgun (WGS) entry which is preliminary data.</text>
</comment>
<dbReference type="EMBL" id="SMGK01000002">
    <property type="protein sequence ID" value="TCK73769.1"/>
    <property type="molecule type" value="Genomic_DNA"/>
</dbReference>
<reference evidence="13 14" key="1">
    <citation type="submission" date="2019-03" db="EMBL/GenBank/DDBJ databases">
        <title>Genomic Encyclopedia of Type Strains, Phase IV (KMG-IV): sequencing the most valuable type-strain genomes for metagenomic binning, comparative biology and taxonomic classification.</title>
        <authorList>
            <person name="Goeker M."/>
        </authorList>
    </citation>
    <scope>NUCLEOTIDE SEQUENCE [LARGE SCALE GENOMIC DNA]</scope>
    <source>
        <strain evidence="13 14">DSM 103428</strain>
    </source>
</reference>
<evidence type="ECO:0000313" key="14">
    <source>
        <dbReference type="Proteomes" id="UP000295210"/>
    </source>
</evidence>
<dbReference type="NCBIfam" id="TIGR01352">
    <property type="entry name" value="tonB_Cterm"/>
    <property type="match status" value="1"/>
</dbReference>
<feature type="compositionally biased region" description="Low complexity" evidence="10">
    <location>
        <begin position="69"/>
        <end position="80"/>
    </location>
</feature>
<accession>A0A4R1LBA6</accession>
<dbReference type="PANTHER" id="PTHR33446">
    <property type="entry name" value="PROTEIN TONB-RELATED"/>
    <property type="match status" value="1"/>
</dbReference>
<evidence type="ECO:0000256" key="8">
    <source>
        <dbReference type="ARBA" id="ARBA00022989"/>
    </source>
</evidence>
<name>A0A4R1LBA6_9BACT</name>
<feature type="domain" description="TonB C-terminal" evidence="12">
    <location>
        <begin position="180"/>
        <end position="273"/>
    </location>
</feature>